<evidence type="ECO:0000256" key="1">
    <source>
        <dbReference type="ARBA" id="ARBA00005769"/>
    </source>
</evidence>
<dbReference type="Gene3D" id="1.10.645.10">
    <property type="entry name" value="Cytochrome-c3 Hydrogenase, chain B"/>
    <property type="match status" value="1"/>
</dbReference>
<evidence type="ECO:0000259" key="2">
    <source>
        <dbReference type="Pfam" id="PF00346"/>
    </source>
</evidence>
<dbReference type="SUPFAM" id="SSF56762">
    <property type="entry name" value="HydB/Nqo4-like"/>
    <property type="match status" value="1"/>
</dbReference>
<dbReference type="GO" id="GO:0016651">
    <property type="term" value="F:oxidoreductase activity, acting on NAD(P)H"/>
    <property type="evidence" value="ECO:0007669"/>
    <property type="project" value="InterPro"/>
</dbReference>
<evidence type="ECO:0000313" key="3">
    <source>
        <dbReference type="EMBL" id="ATQ37475.1"/>
    </source>
</evidence>
<dbReference type="InterPro" id="IPR022885">
    <property type="entry name" value="NDH1_su_D/H"/>
</dbReference>
<sequence length="370" mass="40721">MQTRMCTLHFGPAHPAAHGVLRCVMYIRGEWIVGVVMTVGLLHRATEYLLEDRSVWNNVAYMDRLDYVSMLCMEYCFVACCEAMLTIRVTTASSILRIVGAEQARVQNHLLNIACHAGDIGCVTALLYLFEDRELLYDCMSMWTGARMHVCLFVLGGLRCIPSVRMLLSLLDVMTSISIRHALLLNVILCNRVFISRCMLVGVIAALEFIGSGPMLRACGVSWDSRLQDTSYAYTSLAIPVGSTGCSYDRMLVRLMELATSTAVVAMCISASIALSVMLTHGSVSLHSILHGFQQDKSDSLIFGLSCYEAPKGELCVCILEQSAVVWRTYIRPADLLHLLCMQHLTLGLALSDAVMILGTVDVVFGAVDL</sequence>
<keyword evidence="3" id="KW-0560">Oxidoreductase</keyword>
<dbReference type="PANTHER" id="PTHR11993">
    <property type="entry name" value="NADH-UBIQUINONE OXIDOREDUCTASE 49 KDA SUBUNIT"/>
    <property type="match status" value="1"/>
</dbReference>
<name>A0A2D2AJY7_9EUGL</name>
<dbReference type="AlphaFoldDB" id="A0A2D2AJY7"/>
<dbReference type="Pfam" id="PF00346">
    <property type="entry name" value="Complex1_49kDa"/>
    <property type="match status" value="1"/>
</dbReference>
<geneLocation type="mitochondrion" evidence="3"/>
<accession>A0A2D2AJY7</accession>
<dbReference type="InterPro" id="IPR029014">
    <property type="entry name" value="NiFe-Hase_large"/>
</dbReference>
<reference evidence="3" key="1">
    <citation type="journal article" date="2017" name="Sci. Rep.">
        <title>Keeping it complicated: Mitochondrial genome plasticity across diplonemids.</title>
        <authorList>
            <person name="Valach M."/>
            <person name="Moreira S."/>
            <person name="Hoffmann S."/>
            <person name="Stadler P.F."/>
            <person name="Burger G."/>
        </authorList>
    </citation>
    <scope>NUCLEOTIDE SEQUENCE</scope>
</reference>
<comment type="similarity">
    <text evidence="1">Belongs to the complex I 49 kDa subunit family.</text>
</comment>
<keyword evidence="3" id="KW-0496">Mitochondrion</keyword>
<dbReference type="EC" id="1.6.5.3" evidence="3"/>
<gene>
    <name evidence="3" type="primary">nad7</name>
</gene>
<proteinExistence type="evidence at transcript level"/>
<dbReference type="GO" id="GO:0051287">
    <property type="term" value="F:NAD binding"/>
    <property type="evidence" value="ECO:0007669"/>
    <property type="project" value="InterPro"/>
</dbReference>
<dbReference type="PANTHER" id="PTHR11993:SF10">
    <property type="entry name" value="NADH DEHYDROGENASE [UBIQUINONE] IRON-SULFUR PROTEIN 2, MITOCHONDRIAL"/>
    <property type="match status" value="1"/>
</dbReference>
<protein>
    <submittedName>
        <fullName evidence="3">NADH dehydrogenase subunit 7</fullName>
        <ecNumber evidence="3">1.6.5.3</ecNumber>
    </submittedName>
</protein>
<dbReference type="InterPro" id="IPR001135">
    <property type="entry name" value="NADH_Q_OxRdtase_suD"/>
</dbReference>
<organism evidence="3">
    <name type="scientific">Diplonema sp. ATCC 50224</name>
    <dbReference type="NCBI Taxonomy" id="91375"/>
    <lineage>
        <taxon>Eukaryota</taxon>
        <taxon>Discoba</taxon>
        <taxon>Euglenozoa</taxon>
        <taxon>Diplonemea</taxon>
        <taxon>Diplonemidae</taxon>
        <taxon>Diplonema</taxon>
    </lineage>
</organism>
<dbReference type="EMBL" id="MF436956">
    <property type="protein sequence ID" value="ATQ37475.1"/>
    <property type="molecule type" value="mRNA"/>
</dbReference>
<dbReference type="GO" id="GO:0048038">
    <property type="term" value="F:quinone binding"/>
    <property type="evidence" value="ECO:0007669"/>
    <property type="project" value="InterPro"/>
</dbReference>
<feature type="domain" description="NADH-quinone oxidoreductase subunit D" evidence="2">
    <location>
        <begin position="119"/>
        <end position="369"/>
    </location>
</feature>